<accession>A0AB34IF12</accession>
<evidence type="ECO:0000256" key="13">
    <source>
        <dbReference type="SAM" id="SignalP"/>
    </source>
</evidence>
<evidence type="ECO:0000256" key="11">
    <source>
        <dbReference type="ARBA" id="ARBA00023136"/>
    </source>
</evidence>
<feature type="chain" id="PRO_5044204541" description="Fatty acid desaturase domain-containing protein" evidence="13">
    <location>
        <begin position="20"/>
        <end position="495"/>
    </location>
</feature>
<comment type="subcellular location">
    <subcellularLocation>
        <location evidence="1">Membrane</location>
        <topology evidence="1">Multi-pass membrane protein</topology>
    </subcellularLocation>
</comment>
<evidence type="ECO:0000256" key="12">
    <source>
        <dbReference type="SAM" id="Phobius"/>
    </source>
</evidence>
<protein>
    <recommendedName>
        <fullName evidence="14">Fatty acid desaturase domain-containing protein</fullName>
    </recommendedName>
</protein>
<dbReference type="EMBL" id="JBGBPQ010000026">
    <property type="protein sequence ID" value="KAL1498873.1"/>
    <property type="molecule type" value="Genomic_DNA"/>
</dbReference>
<name>A0AB34IF12_PRYPA</name>
<dbReference type="GO" id="GO:0046872">
    <property type="term" value="F:metal ion binding"/>
    <property type="evidence" value="ECO:0007669"/>
    <property type="project" value="UniProtKB-KW"/>
</dbReference>
<dbReference type="InterPro" id="IPR005804">
    <property type="entry name" value="FA_desaturase_dom"/>
</dbReference>
<keyword evidence="4" id="KW-0349">Heme</keyword>
<evidence type="ECO:0000259" key="14">
    <source>
        <dbReference type="Pfam" id="PF00487"/>
    </source>
</evidence>
<evidence type="ECO:0000256" key="10">
    <source>
        <dbReference type="ARBA" id="ARBA00023098"/>
    </source>
</evidence>
<dbReference type="Pfam" id="PF00487">
    <property type="entry name" value="FA_desaturase"/>
    <property type="match status" value="1"/>
</dbReference>
<dbReference type="GO" id="GO:0006629">
    <property type="term" value="P:lipid metabolic process"/>
    <property type="evidence" value="ECO:0007669"/>
    <property type="project" value="UniProtKB-KW"/>
</dbReference>
<gene>
    <name evidence="15" type="ORF">AB1Y20_013397</name>
</gene>
<evidence type="ECO:0000313" key="15">
    <source>
        <dbReference type="EMBL" id="KAL1498873.1"/>
    </source>
</evidence>
<dbReference type="InterPro" id="IPR012171">
    <property type="entry name" value="Fatty_acid_desaturase"/>
</dbReference>
<keyword evidence="16" id="KW-1185">Reference proteome</keyword>
<evidence type="ECO:0000256" key="5">
    <source>
        <dbReference type="ARBA" id="ARBA00022692"/>
    </source>
</evidence>
<dbReference type="PANTHER" id="PTHR19353">
    <property type="entry name" value="FATTY ACID DESATURASE 2"/>
    <property type="match status" value="1"/>
</dbReference>
<keyword evidence="7 12" id="KW-1133">Transmembrane helix</keyword>
<feature type="domain" description="Fatty acid desaturase" evidence="14">
    <location>
        <begin position="116"/>
        <end position="436"/>
    </location>
</feature>
<keyword evidence="10" id="KW-0443">Lipid metabolism</keyword>
<evidence type="ECO:0000256" key="6">
    <source>
        <dbReference type="ARBA" id="ARBA00022723"/>
    </source>
</evidence>
<dbReference type="GO" id="GO:0016020">
    <property type="term" value="C:membrane"/>
    <property type="evidence" value="ECO:0007669"/>
    <property type="project" value="UniProtKB-SubCell"/>
</dbReference>
<reference evidence="15 16" key="1">
    <citation type="journal article" date="2024" name="Science">
        <title>Giant polyketide synthase enzymes in the biosynthesis of giant marine polyether toxins.</title>
        <authorList>
            <person name="Fallon T.R."/>
            <person name="Shende V.V."/>
            <person name="Wierzbicki I.H."/>
            <person name="Pendleton A.L."/>
            <person name="Watervoot N.F."/>
            <person name="Auber R.P."/>
            <person name="Gonzalez D.J."/>
            <person name="Wisecaver J.H."/>
            <person name="Moore B.S."/>
        </authorList>
    </citation>
    <scope>NUCLEOTIDE SEQUENCE [LARGE SCALE GENOMIC DNA]</scope>
    <source>
        <strain evidence="15 16">12B1</strain>
    </source>
</reference>
<keyword evidence="6" id="KW-0479">Metal-binding</keyword>
<evidence type="ECO:0000256" key="3">
    <source>
        <dbReference type="ARBA" id="ARBA00009295"/>
    </source>
</evidence>
<comment type="caution">
    <text evidence="15">The sequence shown here is derived from an EMBL/GenBank/DDBJ whole genome shotgun (WGS) entry which is preliminary data.</text>
</comment>
<comment type="pathway">
    <text evidence="2">Lipid metabolism.</text>
</comment>
<evidence type="ECO:0000256" key="1">
    <source>
        <dbReference type="ARBA" id="ARBA00004141"/>
    </source>
</evidence>
<feature type="transmembrane region" description="Helical" evidence="12">
    <location>
        <begin position="216"/>
        <end position="235"/>
    </location>
</feature>
<sequence length="495" mass="55935">MLLLPLLLPALLRPHPSAAGWTRPHAPPAPRRALPPHSVAAASLLPPPLAARDAWAATLDYPAFRKEVHELGLRLAEAQSLDDVRHLKKMILWSNAFGVLGLATMWSSSPLLRLLSIVGLSTWTCTRWTMIGHHISHGGYNRQDDPKKGGSGRFCTYRFAVGSVYRRARDWFDWMLPEAWNVEHNNLHHYRLSESGDPDLVERNLDLMRTIPLPRWLKYVGVGALAAMWKWYYYAPNTYKQLKISEMRKDGKTVSEAEAHEPFTLPVALFDPVEAKKYGTGPVDFMKKVMGPFLLARFFLLPAPLLLFGARFYWAAVTNLALADVLSNIHSFIIIATNHCGDDMYKFDNSCAPRTGSFYMRAITSSANFRTSNGVRADGTARKLHGFRADVNDFFHGWLNYQIEHHCFPQLSMLSYQKAAPQLRAICENHGVPYVQQNVFRRLKKTADVMVGASSMRPFDPAWEYAPDAFTWADQKQLEAQVLKDQLEGTSKAVA</sequence>
<evidence type="ECO:0000256" key="9">
    <source>
        <dbReference type="ARBA" id="ARBA00023004"/>
    </source>
</evidence>
<dbReference type="PANTHER" id="PTHR19353:SF30">
    <property type="entry name" value="DELTA 8-(E)-SPHINGOLIPID DESATURASE"/>
    <property type="match status" value="1"/>
</dbReference>
<keyword evidence="8" id="KW-0560">Oxidoreductase</keyword>
<keyword evidence="5 12" id="KW-0812">Transmembrane</keyword>
<evidence type="ECO:0000256" key="8">
    <source>
        <dbReference type="ARBA" id="ARBA00023002"/>
    </source>
</evidence>
<evidence type="ECO:0000313" key="16">
    <source>
        <dbReference type="Proteomes" id="UP001515480"/>
    </source>
</evidence>
<evidence type="ECO:0000256" key="2">
    <source>
        <dbReference type="ARBA" id="ARBA00005189"/>
    </source>
</evidence>
<organism evidence="15 16">
    <name type="scientific">Prymnesium parvum</name>
    <name type="common">Toxic golden alga</name>
    <dbReference type="NCBI Taxonomy" id="97485"/>
    <lineage>
        <taxon>Eukaryota</taxon>
        <taxon>Haptista</taxon>
        <taxon>Haptophyta</taxon>
        <taxon>Prymnesiophyceae</taxon>
        <taxon>Prymnesiales</taxon>
        <taxon>Prymnesiaceae</taxon>
        <taxon>Prymnesium</taxon>
    </lineage>
</organism>
<feature type="signal peptide" evidence="13">
    <location>
        <begin position="1"/>
        <end position="19"/>
    </location>
</feature>
<dbReference type="AlphaFoldDB" id="A0AB34IF12"/>
<keyword evidence="13" id="KW-0732">Signal</keyword>
<keyword evidence="11 12" id="KW-0472">Membrane</keyword>
<evidence type="ECO:0000256" key="7">
    <source>
        <dbReference type="ARBA" id="ARBA00022989"/>
    </source>
</evidence>
<comment type="similarity">
    <text evidence="3">Belongs to the fatty acid desaturase type 1 family.</text>
</comment>
<dbReference type="Proteomes" id="UP001515480">
    <property type="component" value="Unassembled WGS sequence"/>
</dbReference>
<keyword evidence="9" id="KW-0408">Iron</keyword>
<evidence type="ECO:0000256" key="4">
    <source>
        <dbReference type="ARBA" id="ARBA00022617"/>
    </source>
</evidence>
<dbReference type="GO" id="GO:0016717">
    <property type="term" value="F:oxidoreductase activity, acting on paired donors, with oxidation of a pair of donors resulting in the reduction of molecular oxygen to two molecules of water"/>
    <property type="evidence" value="ECO:0007669"/>
    <property type="project" value="TreeGrafter"/>
</dbReference>
<proteinExistence type="inferred from homology"/>
<feature type="transmembrane region" description="Helical" evidence="12">
    <location>
        <begin position="294"/>
        <end position="314"/>
    </location>
</feature>